<protein>
    <submittedName>
        <fullName evidence="2">Shikimate kinase II</fullName>
        <ecNumber evidence="2">2.7.1.71</ecNumber>
    </submittedName>
</protein>
<keyword evidence="2" id="KW-0418">Kinase</keyword>
<feature type="transmembrane region" description="Helical" evidence="1">
    <location>
        <begin position="20"/>
        <end position="42"/>
    </location>
</feature>
<evidence type="ECO:0000313" key="2">
    <source>
        <dbReference type="EMBL" id="AKB71503.1"/>
    </source>
</evidence>
<reference evidence="2 3" key="1">
    <citation type="submission" date="2014-07" db="EMBL/GenBank/DDBJ databases">
        <title>Methanogenic archaea and the global carbon cycle.</title>
        <authorList>
            <person name="Henriksen J.R."/>
            <person name="Luke J."/>
            <person name="Reinhart S."/>
            <person name="Benedict M.N."/>
            <person name="Youngblut N.D."/>
            <person name="Metcalf M.E."/>
            <person name="Whitaker R.J."/>
            <person name="Metcalf W.W."/>
        </authorList>
    </citation>
    <scope>NUCLEOTIDE SEQUENCE [LARGE SCALE GENOMIC DNA]</scope>
    <source>
        <strain evidence="2 3">C16</strain>
    </source>
</reference>
<dbReference type="GO" id="GO:0004765">
    <property type="term" value="F:shikimate kinase activity"/>
    <property type="evidence" value="ECO:0007669"/>
    <property type="project" value="UniProtKB-EC"/>
</dbReference>
<dbReference type="HOGENOM" id="CLU_3178599_0_0_2"/>
<name>A0A0E3RZH6_METMZ</name>
<keyword evidence="1" id="KW-0472">Membrane</keyword>
<dbReference type="EC" id="2.7.1.71" evidence="2"/>
<evidence type="ECO:0000313" key="3">
    <source>
        <dbReference type="Proteomes" id="UP000033071"/>
    </source>
</evidence>
<organism evidence="2 3">
    <name type="scientific">Methanosarcina mazei C16</name>
    <dbReference type="NCBI Taxonomy" id="1434113"/>
    <lineage>
        <taxon>Archaea</taxon>
        <taxon>Methanobacteriati</taxon>
        <taxon>Methanobacteriota</taxon>
        <taxon>Stenosarchaea group</taxon>
        <taxon>Methanomicrobia</taxon>
        <taxon>Methanosarcinales</taxon>
        <taxon>Methanosarcinaceae</taxon>
        <taxon>Methanosarcina</taxon>
    </lineage>
</organism>
<keyword evidence="1" id="KW-0812">Transmembrane</keyword>
<dbReference type="AlphaFoldDB" id="A0A0E3RZH6"/>
<keyword evidence="2" id="KW-0808">Transferase</keyword>
<keyword evidence="1" id="KW-1133">Transmembrane helix</keyword>
<proteinExistence type="predicted"/>
<sequence length="46" mass="5745">MGCENMDKRKKVSKRNYFRIKHPLSFIFSALFMIMEKLYFFLFQFI</sequence>
<evidence type="ECO:0000256" key="1">
    <source>
        <dbReference type="SAM" id="Phobius"/>
    </source>
</evidence>
<dbReference type="Proteomes" id="UP000033071">
    <property type="component" value="Chromosome"/>
</dbReference>
<dbReference type="KEGG" id="mmac:MSMAC_1613"/>
<gene>
    <name evidence="2" type="ORF">MSMAC_1613</name>
</gene>
<accession>A0A0E3RZH6</accession>
<dbReference type="PATRIC" id="fig|1434113.4.peg.2016"/>
<dbReference type="EMBL" id="CP009514">
    <property type="protein sequence ID" value="AKB71503.1"/>
    <property type="molecule type" value="Genomic_DNA"/>
</dbReference>